<feature type="region of interest" description="Disordered" evidence="1">
    <location>
        <begin position="1"/>
        <end position="39"/>
    </location>
</feature>
<protein>
    <submittedName>
        <fullName evidence="2">Uncharacterized protein</fullName>
    </submittedName>
</protein>
<dbReference type="EMBL" id="BGZK01000539">
    <property type="protein sequence ID" value="GBP49182.1"/>
    <property type="molecule type" value="Genomic_DNA"/>
</dbReference>
<sequence>MDGRDRLGKNRSFNGVGMEVMKGERGAGHRKSRSPHETQDRKLLLTSVFFTPEMAHHSTWRPTTLTQCGPDAVTTAWTNDYDVPSEAQNLIRLIEPDKSSVISAYVYYKVPNPTAKSAPTCAIIRAGEENLFDTTIASRDGRR</sequence>
<reference evidence="2 3" key="1">
    <citation type="journal article" date="2019" name="Commun. Biol.">
        <title>The bagworm genome reveals a unique fibroin gene that provides high tensile strength.</title>
        <authorList>
            <person name="Kono N."/>
            <person name="Nakamura H."/>
            <person name="Ohtoshi R."/>
            <person name="Tomita M."/>
            <person name="Numata K."/>
            <person name="Arakawa K."/>
        </authorList>
    </citation>
    <scope>NUCLEOTIDE SEQUENCE [LARGE SCALE GENOMIC DNA]</scope>
</reference>
<dbReference type="Proteomes" id="UP000299102">
    <property type="component" value="Unassembled WGS sequence"/>
</dbReference>
<evidence type="ECO:0000256" key="1">
    <source>
        <dbReference type="SAM" id="MobiDB-lite"/>
    </source>
</evidence>
<comment type="caution">
    <text evidence="2">The sequence shown here is derived from an EMBL/GenBank/DDBJ whole genome shotgun (WGS) entry which is preliminary data.</text>
</comment>
<keyword evidence="3" id="KW-1185">Reference proteome</keyword>
<evidence type="ECO:0000313" key="3">
    <source>
        <dbReference type="Proteomes" id="UP000299102"/>
    </source>
</evidence>
<dbReference type="AlphaFoldDB" id="A0A4C1WFA4"/>
<accession>A0A4C1WFA4</accession>
<name>A0A4C1WFA4_EUMVA</name>
<proteinExistence type="predicted"/>
<evidence type="ECO:0000313" key="2">
    <source>
        <dbReference type="EMBL" id="GBP49182.1"/>
    </source>
</evidence>
<organism evidence="2 3">
    <name type="scientific">Eumeta variegata</name>
    <name type="common">Bagworm moth</name>
    <name type="synonym">Eumeta japonica</name>
    <dbReference type="NCBI Taxonomy" id="151549"/>
    <lineage>
        <taxon>Eukaryota</taxon>
        <taxon>Metazoa</taxon>
        <taxon>Ecdysozoa</taxon>
        <taxon>Arthropoda</taxon>
        <taxon>Hexapoda</taxon>
        <taxon>Insecta</taxon>
        <taxon>Pterygota</taxon>
        <taxon>Neoptera</taxon>
        <taxon>Endopterygota</taxon>
        <taxon>Lepidoptera</taxon>
        <taxon>Glossata</taxon>
        <taxon>Ditrysia</taxon>
        <taxon>Tineoidea</taxon>
        <taxon>Psychidae</taxon>
        <taxon>Oiketicinae</taxon>
        <taxon>Eumeta</taxon>
    </lineage>
</organism>
<gene>
    <name evidence="2" type="ORF">EVAR_46200_1</name>
</gene>